<keyword evidence="1" id="KW-1133">Transmembrane helix</keyword>
<gene>
    <name evidence="2" type="ORF">CCGE525_12070</name>
</gene>
<protein>
    <submittedName>
        <fullName evidence="2">Uncharacterized protein</fullName>
    </submittedName>
</protein>
<reference evidence="2 3" key="1">
    <citation type="submission" date="2018-10" db="EMBL/GenBank/DDBJ databases">
        <title>Rhizobium etli, R. leguminosarum and a new Rhizobium genospecies from Phaseolus dumosus.</title>
        <authorList>
            <person name="Ramirez-Puebla S.T."/>
            <person name="Rogel-Hernandez M.A."/>
            <person name="Guerrero G."/>
            <person name="Ormeno-Orrillo E."/>
            <person name="Martinez-Romero J.C."/>
            <person name="Negrete-Yankelevich S."/>
            <person name="Martinez-Romero E."/>
        </authorList>
    </citation>
    <scope>NUCLEOTIDE SEQUENCE [LARGE SCALE GENOMIC DNA]</scope>
    <source>
        <strain evidence="2 3">CCGE525</strain>
    </source>
</reference>
<dbReference type="Proteomes" id="UP000282195">
    <property type="component" value="Chromosome"/>
</dbReference>
<evidence type="ECO:0000256" key="1">
    <source>
        <dbReference type="SAM" id="Phobius"/>
    </source>
</evidence>
<dbReference type="KEGG" id="rjg:CCGE525_12070"/>
<feature type="transmembrane region" description="Helical" evidence="1">
    <location>
        <begin position="60"/>
        <end position="82"/>
    </location>
</feature>
<keyword evidence="1" id="KW-0472">Membrane</keyword>
<evidence type="ECO:0000313" key="3">
    <source>
        <dbReference type="Proteomes" id="UP000282195"/>
    </source>
</evidence>
<accession>A0A387FJC4</accession>
<proteinExistence type="predicted"/>
<dbReference type="EMBL" id="CP032694">
    <property type="protein sequence ID" value="AYG59450.1"/>
    <property type="molecule type" value="Genomic_DNA"/>
</dbReference>
<organism evidence="2 3">
    <name type="scientific">Rhizobium jaguaris</name>
    <dbReference type="NCBI Taxonomy" id="1312183"/>
    <lineage>
        <taxon>Bacteria</taxon>
        <taxon>Pseudomonadati</taxon>
        <taxon>Pseudomonadota</taxon>
        <taxon>Alphaproteobacteria</taxon>
        <taxon>Hyphomicrobiales</taxon>
        <taxon>Rhizobiaceae</taxon>
        <taxon>Rhizobium/Agrobacterium group</taxon>
        <taxon>Rhizobium</taxon>
    </lineage>
</organism>
<dbReference type="AlphaFoldDB" id="A0A387FJC4"/>
<sequence>MGIVLQFRSKNTDNRLDCAKLEEELAFPSPPTATRLDKRPRLTVDDQLPARKAFSNDAKFPSAAIAILTCAIIASVLISFHLTGQPHYSARANLQPSVFRLD</sequence>
<keyword evidence="3" id="KW-1185">Reference proteome</keyword>
<evidence type="ECO:0000313" key="2">
    <source>
        <dbReference type="EMBL" id="AYG59450.1"/>
    </source>
</evidence>
<keyword evidence="1" id="KW-0812">Transmembrane</keyword>
<dbReference type="OrthoDB" id="8399009at2"/>
<name>A0A387FJC4_9HYPH</name>